<dbReference type="GO" id="GO:0004475">
    <property type="term" value="F:mannose-1-phosphate guanylyltransferase (GTP) activity"/>
    <property type="evidence" value="ECO:0007669"/>
    <property type="project" value="InterPro"/>
</dbReference>
<keyword evidence="4" id="KW-1185">Reference proteome</keyword>
<dbReference type="CDD" id="cd02509">
    <property type="entry name" value="GDP-M1P_Guanylyltransferase"/>
    <property type="match status" value="1"/>
</dbReference>
<dbReference type="Proteomes" id="UP000830729">
    <property type="component" value="Chromosome"/>
</dbReference>
<dbReference type="PANTHER" id="PTHR46390:SF1">
    <property type="entry name" value="MANNOSE-1-PHOSPHATE GUANYLYLTRANSFERASE"/>
    <property type="match status" value="1"/>
</dbReference>
<dbReference type="InterPro" id="IPR054566">
    <property type="entry name" value="ManC/GMP-like_b-helix"/>
</dbReference>
<evidence type="ECO:0000313" key="4">
    <source>
        <dbReference type="Proteomes" id="UP000830729"/>
    </source>
</evidence>
<evidence type="ECO:0000259" key="2">
    <source>
        <dbReference type="Pfam" id="PF22640"/>
    </source>
</evidence>
<dbReference type="InterPro" id="IPR005835">
    <property type="entry name" value="NTP_transferase_dom"/>
</dbReference>
<dbReference type="RefSeq" id="WP_248651889.1">
    <property type="nucleotide sequence ID" value="NZ_CP096659.1"/>
</dbReference>
<proteinExistence type="predicted"/>
<dbReference type="InterPro" id="IPR049577">
    <property type="entry name" value="GMPP_N"/>
</dbReference>
<reference evidence="3 4" key="1">
    <citation type="submission" date="2022-04" db="EMBL/GenBank/DDBJ databases">
        <title>Diverse halophilic archaea isolated from saline environments.</title>
        <authorList>
            <person name="Cui H.-L."/>
        </authorList>
    </citation>
    <scope>NUCLEOTIDE SEQUENCE [LARGE SCALE GENOMIC DNA]</scope>
    <source>
        <strain evidence="3 4">XZYJT49</strain>
    </source>
</reference>
<protein>
    <submittedName>
        <fullName evidence="3">Sugar phosphate nucleotidyltransferase</fullName>
    </submittedName>
</protein>
<dbReference type="InterPro" id="IPR051161">
    <property type="entry name" value="Mannose-6P_isomerase_type2"/>
</dbReference>
<dbReference type="Pfam" id="PF22640">
    <property type="entry name" value="ManC_GMP_beta-helix"/>
    <property type="match status" value="1"/>
</dbReference>
<dbReference type="GeneID" id="72184985"/>
<dbReference type="AlphaFoldDB" id="A0A8U0HXJ3"/>
<gene>
    <name evidence="3" type="ORF">M0R89_07260</name>
</gene>
<organism evidence="3 4">
    <name type="scientific">Halorussus limi</name>
    <dbReference type="NCBI Taxonomy" id="2938695"/>
    <lineage>
        <taxon>Archaea</taxon>
        <taxon>Methanobacteriati</taxon>
        <taxon>Methanobacteriota</taxon>
        <taxon>Stenosarchaea group</taxon>
        <taxon>Halobacteria</taxon>
        <taxon>Halobacteriales</taxon>
        <taxon>Haladaptataceae</taxon>
        <taxon>Halorussus</taxon>
    </lineage>
</organism>
<dbReference type="SUPFAM" id="SSF53448">
    <property type="entry name" value="Nucleotide-diphospho-sugar transferases"/>
    <property type="match status" value="1"/>
</dbReference>
<evidence type="ECO:0000313" key="3">
    <source>
        <dbReference type="EMBL" id="UPV75852.1"/>
    </source>
</evidence>
<dbReference type="GO" id="GO:0009298">
    <property type="term" value="P:GDP-mannose biosynthetic process"/>
    <property type="evidence" value="ECO:0007669"/>
    <property type="project" value="TreeGrafter"/>
</dbReference>
<feature type="domain" description="Nucleotidyl transferase" evidence="1">
    <location>
        <begin position="20"/>
        <end position="277"/>
    </location>
</feature>
<name>A0A8U0HXJ3_9EURY</name>
<dbReference type="SUPFAM" id="SSF159283">
    <property type="entry name" value="Guanosine diphospho-D-mannose pyrophosphorylase/mannose-6-phosphate isomerase linker domain"/>
    <property type="match status" value="1"/>
</dbReference>
<feature type="domain" description="MannoseP isomerase/GMP-like beta-helix" evidence="2">
    <location>
        <begin position="292"/>
        <end position="344"/>
    </location>
</feature>
<dbReference type="Pfam" id="PF00483">
    <property type="entry name" value="NTP_transferase"/>
    <property type="match status" value="1"/>
</dbReference>
<dbReference type="PANTHER" id="PTHR46390">
    <property type="entry name" value="MANNOSE-1-PHOSPHATE GUANYLYLTRANSFERASE"/>
    <property type="match status" value="1"/>
</dbReference>
<dbReference type="EMBL" id="CP096659">
    <property type="protein sequence ID" value="UPV75852.1"/>
    <property type="molecule type" value="Genomic_DNA"/>
</dbReference>
<dbReference type="KEGG" id="halx:M0R89_07260"/>
<accession>A0A8U0HXJ3</accession>
<sequence length="350" mass="37657">MSGPDSEGGLAEPLDRPLVALVMAGGTGTRLYPASRSDRPKQFLSLGDVTGGESLLSRTVSRVGFADEIYVSTGEDHAEKVRETVPEAGVLVEPEAKDTGPALVYAAHRVREQVGECVLLCVPSDHLVAGEFASSAERAARTAVETEGLVAFGVEPTRPATGYGYIEPSDSEAERAEIERFREKPDRETAERFVEEGFYWNAGLFAWTPESLLRETRDSPLGPLVAALDEGDPERGFAEIEGVSIDYAVMERTDDAYVVPADFEWDDVGAWDAIERVVGTDDDGNAILGDGLTVDAADNVVAADDETHVSLVGVEGLVVAAYGDRVLVAPKDEAQRVREVVAELREQGRF</sequence>
<evidence type="ECO:0000259" key="1">
    <source>
        <dbReference type="Pfam" id="PF00483"/>
    </source>
</evidence>
<dbReference type="InterPro" id="IPR029044">
    <property type="entry name" value="Nucleotide-diphossugar_trans"/>
</dbReference>
<dbReference type="Gene3D" id="3.90.550.10">
    <property type="entry name" value="Spore Coat Polysaccharide Biosynthesis Protein SpsA, Chain A"/>
    <property type="match status" value="1"/>
</dbReference>